<feature type="transmembrane region" description="Helical" evidence="1">
    <location>
        <begin position="764"/>
        <end position="781"/>
    </location>
</feature>
<keyword evidence="1" id="KW-0812">Transmembrane</keyword>
<dbReference type="NCBIfam" id="NF047321">
    <property type="entry name" value="SCO7613_CTERM"/>
    <property type="match status" value="1"/>
</dbReference>
<feature type="transmembrane region" description="Helical" evidence="1">
    <location>
        <begin position="558"/>
        <end position="575"/>
    </location>
</feature>
<feature type="transmembrane region" description="Helical" evidence="1">
    <location>
        <begin position="188"/>
        <end position="206"/>
    </location>
</feature>
<accession>A0A255H476</accession>
<feature type="transmembrane region" description="Helical" evidence="1">
    <location>
        <begin position="213"/>
        <end position="232"/>
    </location>
</feature>
<dbReference type="AlphaFoldDB" id="A0A255H476"/>
<evidence type="ECO:0008006" key="4">
    <source>
        <dbReference type="Google" id="ProtNLM"/>
    </source>
</evidence>
<feature type="transmembrane region" description="Helical" evidence="1">
    <location>
        <begin position="102"/>
        <end position="124"/>
    </location>
</feature>
<feature type="transmembrane region" description="Helical" evidence="1">
    <location>
        <begin position="639"/>
        <end position="656"/>
    </location>
</feature>
<feature type="transmembrane region" description="Helical" evidence="1">
    <location>
        <begin position="662"/>
        <end position="680"/>
    </location>
</feature>
<feature type="transmembrane region" description="Helical" evidence="1">
    <location>
        <begin position="244"/>
        <end position="261"/>
    </location>
</feature>
<feature type="transmembrane region" description="Helical" evidence="1">
    <location>
        <begin position="273"/>
        <end position="294"/>
    </location>
</feature>
<feature type="transmembrane region" description="Helical" evidence="1">
    <location>
        <begin position="130"/>
        <end position="149"/>
    </location>
</feature>
<sequence>MRATRWFDPGRCPLCAALLQPPAGRCPGCGVDLASPRVAELGRTLQRADQLTATIVAERFAEMRPAPEPPEQQRWPLAVGAPMPAAPAANPVRRRDGRSIGWLLLAIGALCLAIAAAVFVAVSWDRLGLLTRGAVLLTTAALFAAGSEVSRRRGLRASAEALAAVSVAVTAATGFALGTLLGLSASQAHLLGGAAVFTVSLAWCLFTRRSPLLAPQLTALVGWLWGIGAAVATSETPLPGHGGQLVLVLPALVGAGVHLRSRTQSFPVLRHGLAAAGALCSGVAALRGLTMLAWGGSNPLPGLERWASAWPILAVAAIWLVTARLTHLSRVARALGVATGVLLSTTVIAALHGALRDPVALDLAWYAVTLVALLVLHRRPGIGRRLAIGAVLPGALVGVSAWAALLSTILYGWVSSGNQPFKPWQLAAPGFVLASLLTIGLLRPARIQARGHRLNRRLRFWPAGDPQTGTGRLGPWLTGARHSEFGWRDLAPFGVLAVAITLVAGDRPWLSISILCLAGAILLGLAAYARSRTALWCAAPALVVLAGHGYVVASRAPATVAAVMAVLLSAAWGLTQHRWRHVGLGFAALVLPWALWLVVDLARLDWTSPGHDLVAHLLTGLAALAWCASARLGPGADRVLAVGAGCYWGLVAVILVRAEAPQLWLIALGLGIGLLTAGFLSRSAAWYFWPAGVLLTGALWLRLSLSGLSTLEVYTVPPAVALLAWGLLRLRAGRGNSWTNLLPGLLLGLAGSWALALSEPVSPRALLVGLALLACLVSGALTRRGTLLLVGAVGLTLLALTELWPLAAYLPRWVLLAAAGILLVGMGVTWEARLRQLRRLGGFVGTLR</sequence>
<feature type="transmembrane region" description="Helical" evidence="1">
    <location>
        <begin position="582"/>
        <end position="601"/>
    </location>
</feature>
<dbReference type="Proteomes" id="UP000216311">
    <property type="component" value="Unassembled WGS sequence"/>
</dbReference>
<feature type="transmembrane region" description="Helical" evidence="1">
    <location>
        <begin position="740"/>
        <end position="758"/>
    </location>
</feature>
<feature type="transmembrane region" description="Helical" evidence="1">
    <location>
        <begin position="161"/>
        <end position="182"/>
    </location>
</feature>
<feature type="transmembrane region" description="Helical" evidence="1">
    <location>
        <begin position="359"/>
        <end position="376"/>
    </location>
</feature>
<keyword evidence="3" id="KW-1185">Reference proteome</keyword>
<feature type="transmembrane region" description="Helical" evidence="1">
    <location>
        <begin position="535"/>
        <end position="552"/>
    </location>
</feature>
<feature type="transmembrane region" description="Helical" evidence="1">
    <location>
        <begin position="813"/>
        <end position="830"/>
    </location>
</feature>
<feature type="transmembrane region" description="Helical" evidence="1">
    <location>
        <begin position="388"/>
        <end position="414"/>
    </location>
</feature>
<feature type="transmembrane region" description="Helical" evidence="1">
    <location>
        <begin position="426"/>
        <end position="445"/>
    </location>
</feature>
<comment type="caution">
    <text evidence="2">The sequence shown here is derived from an EMBL/GenBank/DDBJ whole genome shotgun (WGS) entry which is preliminary data.</text>
</comment>
<dbReference type="InterPro" id="IPR058062">
    <property type="entry name" value="SCO7613_C"/>
</dbReference>
<feature type="transmembrane region" description="Helical" evidence="1">
    <location>
        <begin position="711"/>
        <end position="728"/>
    </location>
</feature>
<dbReference type="EMBL" id="NMVQ01000012">
    <property type="protein sequence ID" value="OYO22106.1"/>
    <property type="molecule type" value="Genomic_DNA"/>
</dbReference>
<reference evidence="2 3" key="1">
    <citation type="submission" date="2017-07" db="EMBL/GenBank/DDBJ databases">
        <title>Draft whole genome sequences of clinical Proprionibacteriaceae strains.</title>
        <authorList>
            <person name="Bernier A.-M."/>
            <person name="Bernard K."/>
            <person name="Domingo M.-C."/>
        </authorList>
    </citation>
    <scope>NUCLEOTIDE SEQUENCE [LARGE SCALE GENOMIC DNA]</scope>
    <source>
        <strain evidence="2 3">NML 130396</strain>
    </source>
</reference>
<gene>
    <name evidence="2" type="ORF">CGZ93_09405</name>
</gene>
<evidence type="ECO:0000256" key="1">
    <source>
        <dbReference type="SAM" id="Phobius"/>
    </source>
</evidence>
<dbReference type="RefSeq" id="WP_094363851.1">
    <property type="nucleotide sequence ID" value="NZ_NMVQ01000012.1"/>
</dbReference>
<feature type="transmembrane region" description="Helical" evidence="1">
    <location>
        <begin position="306"/>
        <end position="322"/>
    </location>
</feature>
<name>A0A255H476_9ACTN</name>
<feature type="transmembrane region" description="Helical" evidence="1">
    <location>
        <begin position="334"/>
        <end position="353"/>
    </location>
</feature>
<feature type="transmembrane region" description="Helical" evidence="1">
    <location>
        <begin position="485"/>
        <end position="503"/>
    </location>
</feature>
<organism evidence="2 3">
    <name type="scientific">Enemella dayhoffiae</name>
    <dbReference type="NCBI Taxonomy" id="2016507"/>
    <lineage>
        <taxon>Bacteria</taxon>
        <taxon>Bacillati</taxon>
        <taxon>Actinomycetota</taxon>
        <taxon>Actinomycetes</taxon>
        <taxon>Propionibacteriales</taxon>
        <taxon>Propionibacteriaceae</taxon>
        <taxon>Enemella</taxon>
    </lineage>
</organism>
<keyword evidence="1" id="KW-1133">Transmembrane helix</keyword>
<proteinExistence type="predicted"/>
<feature type="transmembrane region" description="Helical" evidence="1">
    <location>
        <begin position="509"/>
        <end position="528"/>
    </location>
</feature>
<evidence type="ECO:0000313" key="3">
    <source>
        <dbReference type="Proteomes" id="UP000216311"/>
    </source>
</evidence>
<keyword evidence="1" id="KW-0472">Membrane</keyword>
<protein>
    <recommendedName>
        <fullName evidence="4">DUF2157 domain-containing protein</fullName>
    </recommendedName>
</protein>
<feature type="transmembrane region" description="Helical" evidence="1">
    <location>
        <begin position="788"/>
        <end position="807"/>
    </location>
</feature>
<evidence type="ECO:0000313" key="2">
    <source>
        <dbReference type="EMBL" id="OYO22106.1"/>
    </source>
</evidence>